<dbReference type="InterPro" id="IPR035892">
    <property type="entry name" value="C2_domain_sf"/>
</dbReference>
<evidence type="ECO:0000313" key="7">
    <source>
        <dbReference type="Proteomes" id="UP000472260"/>
    </source>
</evidence>
<dbReference type="Ensembl" id="ENSSANT00000022464.1">
    <property type="protein sequence ID" value="ENSSANP00000021087.1"/>
    <property type="gene ID" value="ENSSANG00000010931.1"/>
</dbReference>
<dbReference type="CDD" id="cd08690">
    <property type="entry name" value="C2_Freud-1"/>
    <property type="match status" value="1"/>
</dbReference>
<reference evidence="6" key="2">
    <citation type="submission" date="2025-09" db="UniProtKB">
        <authorList>
            <consortium name="Ensembl"/>
        </authorList>
    </citation>
    <scope>IDENTIFICATION</scope>
</reference>
<dbReference type="Proteomes" id="UP000472260">
    <property type="component" value="Unassembled WGS sequence"/>
</dbReference>
<protein>
    <recommendedName>
        <fullName evidence="3">Coiled-coil and C2 domain-containing protein 1B</fullName>
    </recommendedName>
</protein>
<proteinExistence type="inferred from homology"/>
<dbReference type="AlphaFoldDB" id="A0A671LMH5"/>
<dbReference type="InterPro" id="IPR006608">
    <property type="entry name" value="CC2D1A/B_DM14"/>
</dbReference>
<dbReference type="PROSITE" id="PS50004">
    <property type="entry name" value="C2"/>
    <property type="match status" value="1"/>
</dbReference>
<dbReference type="GO" id="GO:0001227">
    <property type="term" value="F:DNA-binding transcription repressor activity, RNA polymerase II-specific"/>
    <property type="evidence" value="ECO:0007669"/>
    <property type="project" value="InterPro"/>
</dbReference>
<dbReference type="InterPro" id="IPR039725">
    <property type="entry name" value="CC2D1A/B"/>
</dbReference>
<keyword evidence="7" id="KW-1185">Reference proteome</keyword>
<gene>
    <name evidence="6" type="primary">LOC107677533</name>
</gene>
<evidence type="ECO:0000256" key="2">
    <source>
        <dbReference type="ARBA" id="ARBA00023054"/>
    </source>
</evidence>
<dbReference type="InterPro" id="IPR037772">
    <property type="entry name" value="C2_Freud"/>
</dbReference>
<reference evidence="6" key="1">
    <citation type="submission" date="2025-08" db="UniProtKB">
        <authorList>
            <consortium name="Ensembl"/>
        </authorList>
    </citation>
    <scope>IDENTIFICATION</scope>
</reference>
<evidence type="ECO:0000313" key="6">
    <source>
        <dbReference type="Ensembl" id="ENSSANP00000021087.1"/>
    </source>
</evidence>
<dbReference type="Pfam" id="PF00168">
    <property type="entry name" value="C2"/>
    <property type="match status" value="1"/>
</dbReference>
<feature type="domain" description="C2" evidence="5">
    <location>
        <begin position="445"/>
        <end position="578"/>
    </location>
</feature>
<sequence length="623" mass="70022">MEDIEKMAEACMKDIDDDEDDSLEDDEDLLDTKVSSVPGSIEHTLEERINLYRMAVTNAKAAGETSKARRYERGLKTLQTMLASVRKGGKIDETEIPPPVACGVSGSPSRPPVPAASPDQHGECDRAVEISPISAEAVSVVMDPASNTKDESSGVASPPTKDILLERQKEYRMAALKAKQAGDIDQAKMHIKATDSGSGPAQPQTVLEALEQRMAKYKETFTQAKASGDERKARMHDRIAKQYQAAIRAHKADRPINFDELPAPPGRFFCSQKEDLYMYIFLCTCPLPFKTLVPFLNQQLEFLEGRKKQYMKAALQAKQKNDLEQAKTLLRAAKSLDPMIEAARSGKTVDVSKVPSPPGDEDEDFILVHHSDVQISEKAEEVYTQLTNLLKEQYEKCVTYSKQFTHMGNVAETTKFENMAEQCKKSLEILKLAQNRGLQPPKHHFEERTYRTVRIFPELSSTDMVVFIVRGMNLPAPSGVATNDLDAYVKFDFPYPSTDQPQKHKTSVIKNTNNPEYNQSFKLNINRNHRGFRRVIQSKGLKLEVLHKGGFLRSDKPIGTALLKLEKLETESEVREIVELMDGRKATGGRLEVRVRLREPLGGQDHQTVTERWLVLEEPQPRL</sequence>
<keyword evidence="2" id="KW-0175">Coiled coil</keyword>
<dbReference type="SMART" id="SM00239">
    <property type="entry name" value="C2"/>
    <property type="match status" value="1"/>
</dbReference>
<dbReference type="FunFam" id="2.60.40.150:FF:000104">
    <property type="entry name" value="coiled-coil and C2 domain-containing protein 1B"/>
    <property type="match status" value="1"/>
</dbReference>
<accession>A0A671LMH5</accession>
<dbReference type="Pfam" id="PF21528">
    <property type="entry name" value="CC2D1A-B_DM14"/>
    <property type="match status" value="3"/>
</dbReference>
<evidence type="ECO:0000256" key="4">
    <source>
        <dbReference type="SAM" id="MobiDB-lite"/>
    </source>
</evidence>
<evidence type="ECO:0000256" key="3">
    <source>
        <dbReference type="ARBA" id="ARBA00068693"/>
    </source>
</evidence>
<comment type="similarity">
    <text evidence="1">Belongs to the CC2D1 family.</text>
</comment>
<dbReference type="PANTHER" id="PTHR13076:SF5">
    <property type="entry name" value="COILED-COIL AND C2 DOMAIN-CONTAINING PROTEIN 1B"/>
    <property type="match status" value="1"/>
</dbReference>
<evidence type="ECO:0000256" key="1">
    <source>
        <dbReference type="ARBA" id="ARBA00010672"/>
    </source>
</evidence>
<evidence type="ECO:0000259" key="5">
    <source>
        <dbReference type="PROSITE" id="PS50004"/>
    </source>
</evidence>
<dbReference type="InterPro" id="IPR000008">
    <property type="entry name" value="C2_dom"/>
</dbReference>
<organism evidence="6 7">
    <name type="scientific">Sinocyclocheilus anshuiensis</name>
    <dbReference type="NCBI Taxonomy" id="1608454"/>
    <lineage>
        <taxon>Eukaryota</taxon>
        <taxon>Metazoa</taxon>
        <taxon>Chordata</taxon>
        <taxon>Craniata</taxon>
        <taxon>Vertebrata</taxon>
        <taxon>Euteleostomi</taxon>
        <taxon>Actinopterygii</taxon>
        <taxon>Neopterygii</taxon>
        <taxon>Teleostei</taxon>
        <taxon>Ostariophysi</taxon>
        <taxon>Cypriniformes</taxon>
        <taxon>Cyprinidae</taxon>
        <taxon>Cyprininae</taxon>
        <taxon>Sinocyclocheilus</taxon>
    </lineage>
</organism>
<feature type="region of interest" description="Disordered" evidence="4">
    <location>
        <begin position="103"/>
        <end position="122"/>
    </location>
</feature>
<dbReference type="PANTHER" id="PTHR13076">
    <property type="entry name" value="COILED-COIL AND C2 DOMAIN-CONTAINING PROTEIN 1-LIKE"/>
    <property type="match status" value="1"/>
</dbReference>
<dbReference type="SUPFAM" id="SSF49562">
    <property type="entry name" value="C2 domain (Calcium/lipid-binding domain, CaLB)"/>
    <property type="match status" value="1"/>
</dbReference>
<name>A0A671LMH5_9TELE</name>
<dbReference type="SMART" id="SM00685">
    <property type="entry name" value="DM14"/>
    <property type="match status" value="4"/>
</dbReference>
<dbReference type="Gene3D" id="2.60.40.150">
    <property type="entry name" value="C2 domain"/>
    <property type="match status" value="1"/>
</dbReference>